<dbReference type="Proteomes" id="UP000190669">
    <property type="component" value="Unassembled WGS sequence"/>
</dbReference>
<name>A0AAX2IQW1_9FLAO</name>
<keyword evidence="3" id="KW-1185">Reference proteome</keyword>
<protein>
    <submittedName>
        <fullName evidence="1 2">RHS repeat-associated core domain</fullName>
    </submittedName>
</protein>
<dbReference type="NCBIfam" id="TIGR03696">
    <property type="entry name" value="Rhs_assc_core"/>
    <property type="match status" value="1"/>
</dbReference>
<proteinExistence type="predicted"/>
<dbReference type="KEGG" id="cbp:EB354_05205"/>
<evidence type="ECO:0000313" key="1">
    <source>
        <dbReference type="EMBL" id="SKC07172.1"/>
    </source>
</evidence>
<sequence>MYDYGARFYMPDIGRWGVVDPLAEMNRAWSPFRYGFNNPVRFIDPDGRNEDIWELNSENGNLTKVEDNNRPDELYIVDNNGNRKTDSSGNQVKFTMERDGQIEDRIKDSGTVKYRPMVNGKATDTQKEVPFEVFSFENQDNAKSFFEFLERNSNAGNEFDLLEYTQNGQNKGMVGRTLQFSYLPMFGKDGTLGGILPTLTLDYYKNMLLKTSGIELMKSVFTHSHPGDGNHPVPSGNDQATATIPQIPIPTFRVYSGGVYNTFKTP</sequence>
<dbReference type="AlphaFoldDB" id="A0AAX2IQW1"/>
<dbReference type="InterPro" id="IPR022385">
    <property type="entry name" value="Rhs_assc_core"/>
</dbReference>
<dbReference type="Gene3D" id="2.180.10.10">
    <property type="entry name" value="RHS repeat-associated core"/>
    <property type="match status" value="1"/>
</dbReference>
<reference evidence="2 4" key="2">
    <citation type="submission" date="2018-06" db="EMBL/GenBank/DDBJ databases">
        <authorList>
            <consortium name="Pathogen Informatics"/>
            <person name="Doyle S."/>
        </authorList>
    </citation>
    <scope>NUCLEOTIDE SEQUENCE [LARGE SCALE GENOMIC DNA]</scope>
    <source>
        <strain evidence="2 4">NCTC11212</strain>
    </source>
</reference>
<comment type="caution">
    <text evidence="2">The sequence shown here is derived from an EMBL/GenBank/DDBJ whole genome shotgun (WGS) entry which is preliminary data.</text>
</comment>
<dbReference type="EMBL" id="FUZE01000026">
    <property type="protein sequence ID" value="SKC07172.1"/>
    <property type="molecule type" value="Genomic_DNA"/>
</dbReference>
<evidence type="ECO:0000313" key="2">
    <source>
        <dbReference type="EMBL" id="SQA91842.1"/>
    </source>
</evidence>
<dbReference type="EMBL" id="UAVR01000017">
    <property type="protein sequence ID" value="SQA91842.1"/>
    <property type="molecule type" value="Genomic_DNA"/>
</dbReference>
<gene>
    <name evidence="2" type="ORF">NCTC11212_03479</name>
    <name evidence="1" type="ORF">SAMN05421800_12646</name>
</gene>
<dbReference type="Proteomes" id="UP000251937">
    <property type="component" value="Unassembled WGS sequence"/>
</dbReference>
<evidence type="ECO:0000313" key="4">
    <source>
        <dbReference type="Proteomes" id="UP000251937"/>
    </source>
</evidence>
<evidence type="ECO:0000313" key="3">
    <source>
        <dbReference type="Proteomes" id="UP000190669"/>
    </source>
</evidence>
<reference evidence="1 3" key="1">
    <citation type="submission" date="2017-02" db="EMBL/GenBank/DDBJ databases">
        <authorList>
            <person name="Varghese N."/>
            <person name="Submissions S."/>
        </authorList>
    </citation>
    <scope>NUCLEOTIDE SEQUENCE [LARGE SCALE GENOMIC DNA]</scope>
    <source>
        <strain evidence="1 3">DSM 16775</strain>
    </source>
</reference>
<accession>A0AAX2IQW1</accession>
<organism evidence="2 4">
    <name type="scientific">Chryseobacterium balustinum</name>
    <dbReference type="NCBI Taxonomy" id="246"/>
    <lineage>
        <taxon>Bacteria</taxon>
        <taxon>Pseudomonadati</taxon>
        <taxon>Bacteroidota</taxon>
        <taxon>Flavobacteriia</taxon>
        <taxon>Flavobacteriales</taxon>
        <taxon>Weeksellaceae</taxon>
        <taxon>Chryseobacterium group</taxon>
        <taxon>Chryseobacterium</taxon>
    </lineage>
</organism>